<evidence type="ECO:0000313" key="1">
    <source>
        <dbReference type="EMBL" id="AHK20992.1"/>
    </source>
</evidence>
<dbReference type="Proteomes" id="UP000019439">
    <property type="component" value="Chromosome"/>
</dbReference>
<name>A0ABM5Q1L6_9GAMM</name>
<proteinExistence type="predicted"/>
<dbReference type="GeneID" id="96665347"/>
<organism evidence="1 2">
    <name type="scientific">Yersinia similis</name>
    <dbReference type="NCBI Taxonomy" id="367190"/>
    <lineage>
        <taxon>Bacteria</taxon>
        <taxon>Pseudomonadati</taxon>
        <taxon>Pseudomonadota</taxon>
        <taxon>Gammaproteobacteria</taxon>
        <taxon>Enterobacterales</taxon>
        <taxon>Yersiniaceae</taxon>
        <taxon>Yersinia</taxon>
    </lineage>
</organism>
<dbReference type="RefSeq" id="WP_011192261.1">
    <property type="nucleotide sequence ID" value="NZ_CGBP01000002.1"/>
</dbReference>
<gene>
    <name evidence="1" type="ORF">BF17_18155</name>
</gene>
<accession>A0ABM5Q1L6</accession>
<reference evidence="1 2" key="1">
    <citation type="journal article" date="2014" name="Genome Announc.">
        <title>Genome Sequence of Yersinia similis Y228T, a Member of the Yersinia pseudotuberculosis Complex.</title>
        <authorList>
            <person name="Sprague L.D."/>
            <person name="Neubauer H."/>
        </authorList>
    </citation>
    <scope>NUCLEOTIDE SEQUENCE [LARGE SCALE GENOMIC DNA]</scope>
    <source>
        <strain evidence="1 2">228</strain>
    </source>
</reference>
<keyword evidence="2" id="KW-1185">Reference proteome</keyword>
<dbReference type="EMBL" id="CP007230">
    <property type="protein sequence ID" value="AHK20992.1"/>
    <property type="molecule type" value="Genomic_DNA"/>
</dbReference>
<evidence type="ECO:0000313" key="2">
    <source>
        <dbReference type="Proteomes" id="UP000019439"/>
    </source>
</evidence>
<sequence>MEDQSTFRIKFAYFHSTWKRTIHSIPVLKSQGRRVLPSEFTLEMDQAIFCPECFTPLTRRPKHKDTTTNGRNASFAHLRSFRDVPCFLRSKPAEGKRYLNEEEAKKAISDDQLTIVKAFMTDRPEIKKSEIGIYDQNYLEDIDGGLSEVAIGRHTGESFSLPNVITTVAGFCRNFDNNYYKFFVLPGEKNAERLDRLLVDIKVIKDITDSPRLYFGKILSSWSKKPLDHSIRMTRLNWPRNDNYSDFYFKQENKDAQDKGIRTDSQGRYIIMYGIVEKSGTGLCLAGLGWGEFALLPEKYNYLLDDKLTKI</sequence>
<protein>
    <submittedName>
        <fullName evidence="1">Uncharacterized protein</fullName>
    </submittedName>
</protein>